<evidence type="ECO:0000313" key="2">
    <source>
        <dbReference type="EMBL" id="OBA20705.1"/>
    </source>
</evidence>
<name>A0A1A0H9N7_9ASCO</name>
<evidence type="ECO:0008006" key="4">
    <source>
        <dbReference type="Google" id="ProtNLM"/>
    </source>
</evidence>
<dbReference type="GO" id="GO:0031011">
    <property type="term" value="C:Ino80 complex"/>
    <property type="evidence" value="ECO:0007669"/>
    <property type="project" value="InterPro"/>
</dbReference>
<feature type="compositionally biased region" description="Basic and acidic residues" evidence="1">
    <location>
        <begin position="133"/>
        <end position="145"/>
    </location>
</feature>
<dbReference type="PANTHER" id="PTHR28061">
    <property type="entry name" value="INO EIGHTY SUBUNIT 4"/>
    <property type="match status" value="1"/>
</dbReference>
<dbReference type="AlphaFoldDB" id="A0A1A0H9N7"/>
<reference evidence="2 3" key="1">
    <citation type="submission" date="2016-05" db="EMBL/GenBank/DDBJ databases">
        <title>Comparative genomics of biotechnologically important yeasts.</title>
        <authorList>
            <consortium name="DOE Joint Genome Institute"/>
            <person name="Riley R."/>
            <person name="Haridas S."/>
            <person name="Wolfe K.H."/>
            <person name="Lopes M.R."/>
            <person name="Hittinger C.T."/>
            <person name="Goker M."/>
            <person name="Salamov A."/>
            <person name="Wisecaver J."/>
            <person name="Long T.M."/>
            <person name="Aerts A.L."/>
            <person name="Barry K."/>
            <person name="Choi C."/>
            <person name="Clum A."/>
            <person name="Coughlan A.Y."/>
            <person name="Deshpande S."/>
            <person name="Douglass A.P."/>
            <person name="Hanson S.J."/>
            <person name="Klenk H.-P."/>
            <person name="LaButti K."/>
            <person name="Lapidus A."/>
            <person name="Lindquist E."/>
            <person name="Lipzen A."/>
            <person name="Meier-kolthoff J.P."/>
            <person name="Ohm R.A."/>
            <person name="Otillar R.P."/>
            <person name="Pangilinan J."/>
            <person name="Peng Y."/>
            <person name="Rokas A."/>
            <person name="Rosa C.A."/>
            <person name="Scheuner C."/>
            <person name="Sibirny A.A."/>
            <person name="Slot J.C."/>
            <person name="Stielow J.B."/>
            <person name="Sun H."/>
            <person name="Kurtzman C.P."/>
            <person name="Blackwell M."/>
            <person name="Grigoriev I.V."/>
            <person name="Jeffries T.W."/>
        </authorList>
    </citation>
    <scope>NUCLEOTIDE SEQUENCE [LARGE SCALE GENOMIC DNA]</scope>
    <source>
        <strain evidence="2 3">NRRL YB-4993</strain>
    </source>
</reference>
<feature type="region of interest" description="Disordered" evidence="1">
    <location>
        <begin position="117"/>
        <end position="145"/>
    </location>
</feature>
<comment type="caution">
    <text evidence="2">The sequence shown here is derived from an EMBL/GenBank/DDBJ whole genome shotgun (WGS) entry which is preliminary data.</text>
</comment>
<evidence type="ECO:0000313" key="3">
    <source>
        <dbReference type="Proteomes" id="UP000092555"/>
    </source>
</evidence>
<dbReference type="EMBL" id="LXTC01000004">
    <property type="protein sequence ID" value="OBA20705.1"/>
    <property type="molecule type" value="Genomic_DNA"/>
</dbReference>
<dbReference type="PANTHER" id="PTHR28061:SF1">
    <property type="entry name" value="INO80 COMPLEX SUBUNIT 4"/>
    <property type="match status" value="1"/>
</dbReference>
<dbReference type="OrthoDB" id="4093188at2759"/>
<protein>
    <recommendedName>
        <fullName evidence="4">DUF1711-domain-containing protein</fullName>
    </recommendedName>
</protein>
<organism evidence="2 3">
    <name type="scientific">Metschnikowia bicuspidata var. bicuspidata NRRL YB-4993</name>
    <dbReference type="NCBI Taxonomy" id="869754"/>
    <lineage>
        <taxon>Eukaryota</taxon>
        <taxon>Fungi</taxon>
        <taxon>Dikarya</taxon>
        <taxon>Ascomycota</taxon>
        <taxon>Saccharomycotina</taxon>
        <taxon>Pichiomycetes</taxon>
        <taxon>Metschnikowiaceae</taxon>
        <taxon>Metschnikowia</taxon>
    </lineage>
</organism>
<keyword evidence="3" id="KW-1185">Reference proteome</keyword>
<sequence length="145" mass="15685">MPSAKKYNVKVRLPTSYLETLPVFATPKPKSRAKKLSAEDKKNAGSPGSSPAPADDVPAARINTGPKELSTAGLTVNTVTQTLDKSGRPCRKWKKGPREFKTFTGFKVGLSVWKPEEDEAGVAHTEQTPVQESRAEESPSKHIAV</sequence>
<gene>
    <name evidence="2" type="ORF">METBIDRAFT_43682</name>
</gene>
<accession>A0A1A0H9N7</accession>
<dbReference type="GeneID" id="30030662"/>
<dbReference type="InterPro" id="IPR013175">
    <property type="entry name" value="INO80_su_Ies4"/>
</dbReference>
<feature type="region of interest" description="Disordered" evidence="1">
    <location>
        <begin position="28"/>
        <end position="72"/>
    </location>
</feature>
<proteinExistence type="predicted"/>
<dbReference type="Proteomes" id="UP000092555">
    <property type="component" value="Unassembled WGS sequence"/>
</dbReference>
<evidence type="ECO:0000256" key="1">
    <source>
        <dbReference type="SAM" id="MobiDB-lite"/>
    </source>
</evidence>
<dbReference type="GO" id="GO:0006338">
    <property type="term" value="P:chromatin remodeling"/>
    <property type="evidence" value="ECO:0007669"/>
    <property type="project" value="InterPro"/>
</dbReference>
<feature type="compositionally biased region" description="Low complexity" evidence="1">
    <location>
        <begin position="44"/>
        <end position="60"/>
    </location>
</feature>
<dbReference type="Pfam" id="PF08193">
    <property type="entry name" value="INO80_Ies4"/>
    <property type="match status" value="1"/>
</dbReference>
<dbReference type="RefSeq" id="XP_018711227.1">
    <property type="nucleotide sequence ID" value="XM_018857686.1"/>
</dbReference>